<evidence type="ECO:0000313" key="2">
    <source>
        <dbReference type="Proteomes" id="UP001153334"/>
    </source>
</evidence>
<evidence type="ECO:0000313" key="1">
    <source>
        <dbReference type="EMBL" id="KAJ8110916.1"/>
    </source>
</evidence>
<keyword evidence="2" id="KW-1185">Reference proteome</keyword>
<gene>
    <name evidence="1" type="ORF">ONZ43_g5750</name>
</gene>
<organism evidence="1 2">
    <name type="scientific">Nemania bipapillata</name>
    <dbReference type="NCBI Taxonomy" id="110536"/>
    <lineage>
        <taxon>Eukaryota</taxon>
        <taxon>Fungi</taxon>
        <taxon>Dikarya</taxon>
        <taxon>Ascomycota</taxon>
        <taxon>Pezizomycotina</taxon>
        <taxon>Sordariomycetes</taxon>
        <taxon>Xylariomycetidae</taxon>
        <taxon>Xylariales</taxon>
        <taxon>Xylariaceae</taxon>
        <taxon>Nemania</taxon>
    </lineage>
</organism>
<comment type="caution">
    <text evidence="1">The sequence shown here is derived from an EMBL/GenBank/DDBJ whole genome shotgun (WGS) entry which is preliminary data.</text>
</comment>
<dbReference type="EMBL" id="JAPESX010001862">
    <property type="protein sequence ID" value="KAJ8110916.1"/>
    <property type="molecule type" value="Genomic_DNA"/>
</dbReference>
<dbReference type="Proteomes" id="UP001153334">
    <property type="component" value="Unassembled WGS sequence"/>
</dbReference>
<reference evidence="1" key="1">
    <citation type="submission" date="2022-11" db="EMBL/GenBank/DDBJ databases">
        <title>Genome Sequence of Nemania bipapillata.</title>
        <authorList>
            <person name="Buettner E."/>
        </authorList>
    </citation>
    <scope>NUCLEOTIDE SEQUENCE</scope>
    <source>
        <strain evidence="1">CP14</strain>
    </source>
</reference>
<name>A0ACC2I700_9PEZI</name>
<protein>
    <submittedName>
        <fullName evidence="1">Uncharacterized protein</fullName>
    </submittedName>
</protein>
<sequence length="302" mass="35220">MAELKEPFASFWAYIRGNFDEDRVNKMLDHLHHSLLHELQNPFAVGYTPQHLAYRVVIKAMSHVCNMDLLAAKHPMVRNQPQPDDQPVNIDGLKYLADSGQLRGELLLDILEGGRASANRHKLSAMLDPPKAMTQSRATLREKASRSKDTRSRIIPRGPNEPRNPNNRELSERAIWRGCDVDEIPIPTIVNINRHLEPHLPKLQSIWMIWLGLDKGRRVLIFRSQEKEGRHGIDDMVADRHRQEFRFIFLSYIQECLDFKRSCDFMKFHCEGYKAETDSWREMSEEVVVALKQDYVDQGEWR</sequence>
<proteinExistence type="predicted"/>
<accession>A0ACC2I700</accession>